<keyword evidence="7 11" id="KW-0798">TonB box</keyword>
<evidence type="ECO:0000256" key="9">
    <source>
        <dbReference type="ARBA" id="ARBA00023237"/>
    </source>
</evidence>
<dbReference type="InterPro" id="IPR000531">
    <property type="entry name" value="Beta-barrel_TonB"/>
</dbReference>
<dbReference type="PANTHER" id="PTHR30069">
    <property type="entry name" value="TONB-DEPENDENT OUTER MEMBRANE RECEPTOR"/>
    <property type="match status" value="1"/>
</dbReference>
<evidence type="ECO:0000256" key="2">
    <source>
        <dbReference type="ARBA" id="ARBA00022448"/>
    </source>
</evidence>
<dbReference type="PANTHER" id="PTHR30069:SF53">
    <property type="entry name" value="COLICIN I RECEPTOR-RELATED"/>
    <property type="match status" value="1"/>
</dbReference>
<sequence>MNKTILASSIALAITTPLLFAADQSSNNQSSNNKSANDDQTLVVTANRVSQNINDTLAHVEILTRDDIEQIQPQSTIDLLRSFSGVDLTQSGGHAQSASLYTRGGNSGHTLVLIDGVRVGSATLGTKPLNDIPTSQIERIEFVKGPRAALWGSDALTGVIQIFTRRMNHGEYQVSATIGSNNAKHGNASVGFGNNKVNNTFTVSSEHSEGFDVLNTLEEDDDGYRRISAALRGDYQLSEQLMLDWILQHDEGNSEFDYGFTTDNPHPIESDYANSLLNIRYAYTQDNWYSELAVKGSRDETIQYGVRIPKDKGNVIETERQQINGLISNQLTDAIELTAGYEWLRDDVEGSTTDFPVTKRSTNSIYMSGLYNQNNWLGELSVRHDDVEAVDKVTTHNASVGYRISDRHLLSISQAKGFKAPTFNDLYFPTSPYSSGNPDLKPEYSDSREISFKWFGDNKSMIVSAYDMTIEDLIVWGQDANFFYTPENVAKAEIQGVDWVMSFNAGNLNHKVNASYIKAEDGETGDQLNRRAKRLAGYQVSADVDAFNLFAKLNYIGERHDNGTPLDSYTKLDLGIGYLATKDLIIRLTINDVTDEEVITLNNYNPIGREAYLGFTYHPQ</sequence>
<name>A0A316FD81_9GAMM</name>
<keyword evidence="6" id="KW-0406">Ion transport</keyword>
<dbReference type="AlphaFoldDB" id="A0A316FD81"/>
<evidence type="ECO:0000256" key="7">
    <source>
        <dbReference type="ARBA" id="ARBA00023077"/>
    </source>
</evidence>
<evidence type="ECO:0000313" key="15">
    <source>
        <dbReference type="EMBL" id="PWK46359.1"/>
    </source>
</evidence>
<comment type="caution">
    <text evidence="15">The sequence shown here is derived from an EMBL/GenBank/DDBJ whole genome shotgun (WGS) entry which is preliminary data.</text>
</comment>
<evidence type="ECO:0000256" key="11">
    <source>
        <dbReference type="RuleBase" id="RU003357"/>
    </source>
</evidence>
<feature type="chain" id="PRO_5016295661" evidence="12">
    <location>
        <begin position="22"/>
        <end position="620"/>
    </location>
</feature>
<evidence type="ECO:0000313" key="16">
    <source>
        <dbReference type="Proteomes" id="UP000245790"/>
    </source>
</evidence>
<comment type="subcellular location">
    <subcellularLocation>
        <location evidence="1 10">Cell outer membrane</location>
        <topology evidence="1 10">Multi-pass membrane protein</topology>
    </subcellularLocation>
</comment>
<dbReference type="Proteomes" id="UP000245790">
    <property type="component" value="Unassembled WGS sequence"/>
</dbReference>
<proteinExistence type="inferred from homology"/>
<dbReference type="Pfam" id="PF00593">
    <property type="entry name" value="TonB_dep_Rec_b-barrel"/>
    <property type="match status" value="1"/>
</dbReference>
<feature type="domain" description="TonB-dependent receptor plug" evidence="14">
    <location>
        <begin position="54"/>
        <end position="159"/>
    </location>
</feature>
<dbReference type="RefSeq" id="WP_109764796.1">
    <property type="nucleotide sequence ID" value="NZ_QGGU01000013.1"/>
</dbReference>
<dbReference type="GO" id="GO:0006811">
    <property type="term" value="P:monoatomic ion transport"/>
    <property type="evidence" value="ECO:0007669"/>
    <property type="project" value="UniProtKB-KW"/>
</dbReference>
<dbReference type="Pfam" id="PF07715">
    <property type="entry name" value="Plug"/>
    <property type="match status" value="1"/>
</dbReference>
<keyword evidence="3 10" id="KW-1134">Transmembrane beta strand</keyword>
<dbReference type="PROSITE" id="PS52016">
    <property type="entry name" value="TONB_DEPENDENT_REC_3"/>
    <property type="match status" value="1"/>
</dbReference>
<keyword evidence="8 10" id="KW-0472">Membrane</keyword>
<evidence type="ECO:0000259" key="14">
    <source>
        <dbReference type="Pfam" id="PF07715"/>
    </source>
</evidence>
<feature type="signal peptide" evidence="12">
    <location>
        <begin position="1"/>
        <end position="21"/>
    </location>
</feature>
<protein>
    <submittedName>
        <fullName evidence="15">Vitamin B12 transporter</fullName>
    </submittedName>
</protein>
<reference evidence="15 16" key="1">
    <citation type="submission" date="2018-05" db="EMBL/GenBank/DDBJ databases">
        <title>Genomic Encyclopedia of Type Strains, Phase IV (KMG-IV): sequencing the most valuable type-strain genomes for metagenomic binning, comparative biology and taxonomic classification.</title>
        <authorList>
            <person name="Goeker M."/>
        </authorList>
    </citation>
    <scope>NUCLEOTIDE SEQUENCE [LARGE SCALE GENOMIC DNA]</scope>
    <source>
        <strain evidence="15 16">DSM 25350</strain>
    </source>
</reference>
<dbReference type="EMBL" id="QGGU01000013">
    <property type="protein sequence ID" value="PWK46359.1"/>
    <property type="molecule type" value="Genomic_DNA"/>
</dbReference>
<feature type="domain" description="TonB-dependent receptor-like beta-barrel" evidence="13">
    <location>
        <begin position="217"/>
        <end position="591"/>
    </location>
</feature>
<keyword evidence="16" id="KW-1185">Reference proteome</keyword>
<keyword evidence="5 12" id="KW-0732">Signal</keyword>
<keyword evidence="4 10" id="KW-0812">Transmembrane</keyword>
<dbReference type="Gene3D" id="2.40.170.20">
    <property type="entry name" value="TonB-dependent receptor, beta-barrel domain"/>
    <property type="match status" value="1"/>
</dbReference>
<accession>A0A316FD81</accession>
<keyword evidence="2 10" id="KW-0813">Transport</keyword>
<keyword evidence="9 10" id="KW-0998">Cell outer membrane</keyword>
<comment type="similarity">
    <text evidence="10 11">Belongs to the TonB-dependent receptor family.</text>
</comment>
<dbReference type="OrthoDB" id="9764669at2"/>
<dbReference type="GO" id="GO:0015889">
    <property type="term" value="P:cobalamin transport"/>
    <property type="evidence" value="ECO:0007669"/>
    <property type="project" value="TreeGrafter"/>
</dbReference>
<evidence type="ECO:0000256" key="4">
    <source>
        <dbReference type="ARBA" id="ARBA00022692"/>
    </source>
</evidence>
<dbReference type="InterPro" id="IPR037066">
    <property type="entry name" value="Plug_dom_sf"/>
</dbReference>
<dbReference type="Gene3D" id="2.170.130.10">
    <property type="entry name" value="TonB-dependent receptor, plug domain"/>
    <property type="match status" value="1"/>
</dbReference>
<evidence type="ECO:0000259" key="13">
    <source>
        <dbReference type="Pfam" id="PF00593"/>
    </source>
</evidence>
<evidence type="ECO:0000256" key="6">
    <source>
        <dbReference type="ARBA" id="ARBA00023065"/>
    </source>
</evidence>
<organism evidence="15 16">
    <name type="scientific">Pleionea mediterranea</name>
    <dbReference type="NCBI Taxonomy" id="523701"/>
    <lineage>
        <taxon>Bacteria</taxon>
        <taxon>Pseudomonadati</taxon>
        <taxon>Pseudomonadota</taxon>
        <taxon>Gammaproteobacteria</taxon>
        <taxon>Oceanospirillales</taxon>
        <taxon>Pleioneaceae</taxon>
        <taxon>Pleionea</taxon>
    </lineage>
</organism>
<evidence type="ECO:0000256" key="12">
    <source>
        <dbReference type="SAM" id="SignalP"/>
    </source>
</evidence>
<dbReference type="SUPFAM" id="SSF56935">
    <property type="entry name" value="Porins"/>
    <property type="match status" value="1"/>
</dbReference>
<gene>
    <name evidence="15" type="ORF">C8D97_11342</name>
</gene>
<evidence type="ECO:0000256" key="8">
    <source>
        <dbReference type="ARBA" id="ARBA00023136"/>
    </source>
</evidence>
<evidence type="ECO:0000256" key="10">
    <source>
        <dbReference type="PROSITE-ProRule" id="PRU01360"/>
    </source>
</evidence>
<evidence type="ECO:0000256" key="3">
    <source>
        <dbReference type="ARBA" id="ARBA00022452"/>
    </source>
</evidence>
<evidence type="ECO:0000256" key="1">
    <source>
        <dbReference type="ARBA" id="ARBA00004571"/>
    </source>
</evidence>
<dbReference type="InterPro" id="IPR036942">
    <property type="entry name" value="Beta-barrel_TonB_sf"/>
</dbReference>
<evidence type="ECO:0000256" key="5">
    <source>
        <dbReference type="ARBA" id="ARBA00022729"/>
    </source>
</evidence>
<dbReference type="InterPro" id="IPR039426">
    <property type="entry name" value="TonB-dep_rcpt-like"/>
</dbReference>
<dbReference type="InterPro" id="IPR012910">
    <property type="entry name" value="Plug_dom"/>
</dbReference>
<dbReference type="CDD" id="cd01347">
    <property type="entry name" value="ligand_gated_channel"/>
    <property type="match status" value="1"/>
</dbReference>
<dbReference type="GO" id="GO:0009279">
    <property type="term" value="C:cell outer membrane"/>
    <property type="evidence" value="ECO:0007669"/>
    <property type="project" value="UniProtKB-SubCell"/>
</dbReference>